<organism evidence="1 2">
    <name type="scientific">Dentiscutata erythropus</name>
    <dbReference type="NCBI Taxonomy" id="1348616"/>
    <lineage>
        <taxon>Eukaryota</taxon>
        <taxon>Fungi</taxon>
        <taxon>Fungi incertae sedis</taxon>
        <taxon>Mucoromycota</taxon>
        <taxon>Glomeromycotina</taxon>
        <taxon>Glomeromycetes</taxon>
        <taxon>Diversisporales</taxon>
        <taxon>Gigasporaceae</taxon>
        <taxon>Dentiscutata</taxon>
    </lineage>
</organism>
<dbReference type="EMBL" id="CAJVPY010064309">
    <property type="protein sequence ID" value="CAG8824078.1"/>
    <property type="molecule type" value="Genomic_DNA"/>
</dbReference>
<evidence type="ECO:0000313" key="1">
    <source>
        <dbReference type="EMBL" id="CAG8824078.1"/>
    </source>
</evidence>
<dbReference type="AlphaFoldDB" id="A0A9N9KD65"/>
<feature type="non-terminal residue" evidence="1">
    <location>
        <position position="1"/>
    </location>
</feature>
<dbReference type="OrthoDB" id="2424503at2759"/>
<protein>
    <submittedName>
        <fullName evidence="1">7451_t:CDS:1</fullName>
    </submittedName>
</protein>
<comment type="caution">
    <text evidence="1">The sequence shown here is derived from an EMBL/GenBank/DDBJ whole genome shotgun (WGS) entry which is preliminary data.</text>
</comment>
<name>A0A9N9KD65_9GLOM</name>
<feature type="non-terminal residue" evidence="1">
    <location>
        <position position="43"/>
    </location>
</feature>
<evidence type="ECO:0000313" key="2">
    <source>
        <dbReference type="Proteomes" id="UP000789405"/>
    </source>
</evidence>
<accession>A0A9N9KD65</accession>
<dbReference type="Proteomes" id="UP000789405">
    <property type="component" value="Unassembled WGS sequence"/>
</dbReference>
<reference evidence="1" key="1">
    <citation type="submission" date="2021-06" db="EMBL/GenBank/DDBJ databases">
        <authorList>
            <person name="Kallberg Y."/>
            <person name="Tangrot J."/>
            <person name="Rosling A."/>
        </authorList>
    </citation>
    <scope>NUCLEOTIDE SEQUENCE</scope>
    <source>
        <strain evidence="1">MA453B</strain>
    </source>
</reference>
<gene>
    <name evidence="1" type="ORF">DERYTH_LOCUS27626</name>
</gene>
<keyword evidence="2" id="KW-1185">Reference proteome</keyword>
<proteinExistence type="predicted"/>
<sequence length="43" mass="5032">SFIKYKDQKIRIRRIMAIVSTSNGNKLKVQLLYFGSELPRAFT</sequence>